<protein>
    <recommendedName>
        <fullName evidence="3">Lipoprotein</fullName>
    </recommendedName>
</protein>
<sequence>MTKYLLLLLSIGFTSCVSTSQKNLKKNPLIQGDVHQIIEKKYNTKLSEGKYVLVDEGIPSRYIYTYNEQNVMTKREITNQDGRVVWHIDYINNDNGIVKTSSSFYEDLLESKYENKIIDDKIVETKHFDLNGKLTRTQLKEYEGDKLSKLTEIKQNGTLSLTAFFEHKDGFLSRIIEKDPSDKVINSINYNRDNFGYITKIVVEKNGVTEVRIFQYDYDQKQNWVKKYCFDEDSILQVVAVRDIIYADSKNQKITSKTFLGEWQIVATESDRLVFNEDQTFKMSEKWNEEITGTWSIDEKAQLLTLIQENQKELNFNISSKGSSLYLENTEGDISIQLERNAPAIDMDFDKKVEEAFFMHKWQMEGRENQYIEFLSDNILLELRPDREPKEDYWELDEERCILRIGEGRRKTELHYRFDDNELKFYDDNKEVVQIFIKVEKEIAN</sequence>
<keyword evidence="2" id="KW-1185">Reference proteome</keyword>
<dbReference type="PROSITE" id="PS51257">
    <property type="entry name" value="PROKAR_LIPOPROTEIN"/>
    <property type="match status" value="1"/>
</dbReference>
<gene>
    <name evidence="1" type="ORF">HHU12_18035</name>
</gene>
<evidence type="ECO:0000313" key="2">
    <source>
        <dbReference type="Proteomes" id="UP000576082"/>
    </source>
</evidence>
<dbReference type="RefSeq" id="WP_169658132.1">
    <property type="nucleotide sequence ID" value="NZ_JABANE010000050.1"/>
</dbReference>
<proteinExistence type="predicted"/>
<dbReference type="EMBL" id="JABANE010000050">
    <property type="protein sequence ID" value="NME69878.1"/>
    <property type="molecule type" value="Genomic_DNA"/>
</dbReference>
<comment type="caution">
    <text evidence="1">The sequence shown here is derived from an EMBL/GenBank/DDBJ whole genome shotgun (WGS) entry which is preliminary data.</text>
</comment>
<evidence type="ECO:0000313" key="1">
    <source>
        <dbReference type="EMBL" id="NME69878.1"/>
    </source>
</evidence>
<dbReference type="AlphaFoldDB" id="A0A7X9RW91"/>
<organism evidence="1 2">
    <name type="scientific">Flammeovirga aprica JL-4</name>
    <dbReference type="NCBI Taxonomy" id="694437"/>
    <lineage>
        <taxon>Bacteria</taxon>
        <taxon>Pseudomonadati</taxon>
        <taxon>Bacteroidota</taxon>
        <taxon>Cytophagia</taxon>
        <taxon>Cytophagales</taxon>
        <taxon>Flammeovirgaceae</taxon>
        <taxon>Flammeovirga</taxon>
    </lineage>
</organism>
<accession>A0A7X9RW91</accession>
<dbReference type="Proteomes" id="UP000576082">
    <property type="component" value="Unassembled WGS sequence"/>
</dbReference>
<reference evidence="1 2" key="1">
    <citation type="submission" date="2020-04" db="EMBL/GenBank/DDBJ databases">
        <title>Flammeovirga sp. SR4, a novel species isolated from seawater.</title>
        <authorList>
            <person name="Wang X."/>
        </authorList>
    </citation>
    <scope>NUCLEOTIDE SEQUENCE [LARGE SCALE GENOMIC DNA]</scope>
    <source>
        <strain evidence="1 2">ATCC 23126</strain>
    </source>
</reference>
<name>A0A7X9RW91_9BACT</name>
<evidence type="ECO:0008006" key="3">
    <source>
        <dbReference type="Google" id="ProtNLM"/>
    </source>
</evidence>